<organism evidence="2">
    <name type="scientific">viral metagenome</name>
    <dbReference type="NCBI Taxonomy" id="1070528"/>
    <lineage>
        <taxon>unclassified sequences</taxon>
        <taxon>metagenomes</taxon>
        <taxon>organismal metagenomes</taxon>
    </lineage>
</organism>
<dbReference type="InterPro" id="IPR002937">
    <property type="entry name" value="Amino_oxidase"/>
</dbReference>
<dbReference type="Gene3D" id="3.50.50.60">
    <property type="entry name" value="FAD/NAD(P)-binding domain"/>
    <property type="match status" value="1"/>
</dbReference>
<dbReference type="AlphaFoldDB" id="A0A6C0B612"/>
<name>A0A6C0B612_9ZZZZ</name>
<feature type="domain" description="Amine oxidase" evidence="1">
    <location>
        <begin position="9"/>
        <end position="47"/>
    </location>
</feature>
<evidence type="ECO:0000259" key="1">
    <source>
        <dbReference type="Pfam" id="PF01593"/>
    </source>
</evidence>
<accession>A0A6C0B612</accession>
<reference evidence="2" key="1">
    <citation type="journal article" date="2020" name="Nature">
        <title>Giant virus diversity and host interactions through global metagenomics.</title>
        <authorList>
            <person name="Schulz F."/>
            <person name="Roux S."/>
            <person name="Paez-Espino D."/>
            <person name="Jungbluth S."/>
            <person name="Walsh D.A."/>
            <person name="Denef V.J."/>
            <person name="McMahon K.D."/>
            <person name="Konstantinidis K.T."/>
            <person name="Eloe-Fadrosh E.A."/>
            <person name="Kyrpides N.C."/>
            <person name="Woyke T."/>
        </authorList>
    </citation>
    <scope>NUCLEOTIDE SEQUENCE</scope>
    <source>
        <strain evidence="2">GVMAG-M-3300010157-4</strain>
    </source>
</reference>
<dbReference type="InterPro" id="IPR036188">
    <property type="entry name" value="FAD/NAD-bd_sf"/>
</dbReference>
<evidence type="ECO:0000313" key="2">
    <source>
        <dbReference type="EMBL" id="QHS87526.1"/>
    </source>
</evidence>
<dbReference type="GO" id="GO:0016491">
    <property type="term" value="F:oxidoreductase activity"/>
    <property type="evidence" value="ECO:0007669"/>
    <property type="project" value="InterPro"/>
</dbReference>
<protein>
    <recommendedName>
        <fullName evidence="1">Amine oxidase domain-containing protein</fullName>
    </recommendedName>
</protein>
<dbReference type="SUPFAM" id="SSF51905">
    <property type="entry name" value="FAD/NAD(P)-binding domain"/>
    <property type="match status" value="1"/>
</dbReference>
<dbReference type="EMBL" id="MN739082">
    <property type="protein sequence ID" value="QHS87526.1"/>
    <property type="molecule type" value="Genomic_DNA"/>
</dbReference>
<proteinExistence type="predicted"/>
<dbReference type="Pfam" id="PF01593">
    <property type="entry name" value="Amino_oxidase"/>
    <property type="match status" value="1"/>
</dbReference>
<sequence>MGAYSYRCDDCAAVCASIGGRLFFAGEHTDPVYYGSLHAAYNSGCRVLKEMYVI</sequence>